<protein>
    <recommendedName>
        <fullName evidence="3">VanZ-like domain-containing protein</fullName>
    </recommendedName>
</protein>
<feature type="domain" description="VanZ-like" evidence="3">
    <location>
        <begin position="117"/>
        <end position="208"/>
    </location>
</feature>
<sequence>MRLTKTRDTRNTAKITEKVPPLTAPIPARDARVIFGSRVFRGGTTMDALLRGFGVMIPISLTALPLAMFAWPFVTMLRRRRHPLRTASLTAAADVVIALAAGLALALVTVPVGDSRRSVLHLVPGADIRDALGGGSLWQVAGNVLLLAPIGLLLPLRLGRARSLPLVAGCALLLSVLVESLQFLIHAGRVTSADDVLLNTIGAAAGAATSRPWWRPRARHAAAAIPLPRRPMPSAVPCPPVRPVRSCARPIWPPTSSTRNVLWLPPAPARPGSTGSAVRRTTTYVLSSSGARKVSAHRVLPPGSPAVVPSPRRGGGP</sequence>
<feature type="transmembrane region" description="Helical" evidence="2">
    <location>
        <begin position="132"/>
        <end position="154"/>
    </location>
</feature>
<comment type="caution">
    <text evidence="4">The sequence shown here is derived from an EMBL/GenBank/DDBJ whole genome shotgun (WGS) entry which is preliminary data.</text>
</comment>
<dbReference type="PANTHER" id="PTHR36834">
    <property type="entry name" value="MEMBRANE PROTEIN-RELATED"/>
    <property type="match status" value="1"/>
</dbReference>
<keyword evidence="5" id="KW-1185">Reference proteome</keyword>
<evidence type="ECO:0000259" key="3">
    <source>
        <dbReference type="Pfam" id="PF04892"/>
    </source>
</evidence>
<dbReference type="InterPro" id="IPR053150">
    <property type="entry name" value="Teicoplanin_resist-assoc"/>
</dbReference>
<feature type="transmembrane region" description="Helical" evidence="2">
    <location>
        <begin position="89"/>
        <end position="112"/>
    </location>
</feature>
<evidence type="ECO:0000256" key="1">
    <source>
        <dbReference type="SAM" id="MobiDB-lite"/>
    </source>
</evidence>
<dbReference type="InterPro" id="IPR006976">
    <property type="entry name" value="VanZ-like"/>
</dbReference>
<organism evidence="4 5">
    <name type="scientific">Amycolatopsis minnesotensis</name>
    <dbReference type="NCBI Taxonomy" id="337894"/>
    <lineage>
        <taxon>Bacteria</taxon>
        <taxon>Bacillati</taxon>
        <taxon>Actinomycetota</taxon>
        <taxon>Actinomycetes</taxon>
        <taxon>Pseudonocardiales</taxon>
        <taxon>Pseudonocardiaceae</taxon>
        <taxon>Amycolatopsis</taxon>
    </lineage>
</organism>
<keyword evidence="2" id="KW-0812">Transmembrane</keyword>
<name>A0ABN2SDM4_9PSEU</name>
<dbReference type="Pfam" id="PF04892">
    <property type="entry name" value="VanZ"/>
    <property type="match status" value="1"/>
</dbReference>
<gene>
    <name evidence="4" type="ORF">GCM10009754_73020</name>
</gene>
<accession>A0ABN2SDM4</accession>
<dbReference type="EMBL" id="BAAANN010000041">
    <property type="protein sequence ID" value="GAA1984915.1"/>
    <property type="molecule type" value="Genomic_DNA"/>
</dbReference>
<dbReference type="PANTHER" id="PTHR36834:SF1">
    <property type="entry name" value="INTEGRAL MEMBRANE PROTEIN"/>
    <property type="match status" value="1"/>
</dbReference>
<evidence type="ECO:0000313" key="4">
    <source>
        <dbReference type="EMBL" id="GAA1984915.1"/>
    </source>
</evidence>
<dbReference type="Proteomes" id="UP001501116">
    <property type="component" value="Unassembled WGS sequence"/>
</dbReference>
<proteinExistence type="predicted"/>
<evidence type="ECO:0000313" key="5">
    <source>
        <dbReference type="Proteomes" id="UP001501116"/>
    </source>
</evidence>
<evidence type="ECO:0000256" key="2">
    <source>
        <dbReference type="SAM" id="Phobius"/>
    </source>
</evidence>
<keyword evidence="2" id="KW-1133">Transmembrane helix</keyword>
<keyword evidence="2" id="KW-0472">Membrane</keyword>
<reference evidence="4 5" key="1">
    <citation type="journal article" date="2019" name="Int. J. Syst. Evol. Microbiol.">
        <title>The Global Catalogue of Microorganisms (GCM) 10K type strain sequencing project: providing services to taxonomists for standard genome sequencing and annotation.</title>
        <authorList>
            <consortium name="The Broad Institute Genomics Platform"/>
            <consortium name="The Broad Institute Genome Sequencing Center for Infectious Disease"/>
            <person name="Wu L."/>
            <person name="Ma J."/>
        </authorList>
    </citation>
    <scope>NUCLEOTIDE SEQUENCE [LARGE SCALE GENOMIC DNA]</scope>
    <source>
        <strain evidence="4 5">JCM 14545</strain>
    </source>
</reference>
<feature type="region of interest" description="Disordered" evidence="1">
    <location>
        <begin position="288"/>
        <end position="317"/>
    </location>
</feature>
<feature type="transmembrane region" description="Helical" evidence="2">
    <location>
        <begin position="55"/>
        <end position="77"/>
    </location>
</feature>